<evidence type="ECO:0000313" key="3">
    <source>
        <dbReference type="Proteomes" id="UP000014060"/>
    </source>
</evidence>
<feature type="compositionally biased region" description="Basic and acidic residues" evidence="1">
    <location>
        <begin position="111"/>
        <end position="129"/>
    </location>
</feature>
<organism evidence="2 3">
    <name type="scientific">Bacillus cereus TIAC219</name>
    <dbReference type="NCBI Taxonomy" id="718222"/>
    <lineage>
        <taxon>Bacteria</taxon>
        <taxon>Bacillati</taxon>
        <taxon>Bacillota</taxon>
        <taxon>Bacilli</taxon>
        <taxon>Bacillales</taxon>
        <taxon>Bacillaceae</taxon>
        <taxon>Bacillus</taxon>
        <taxon>Bacillus cereus group</taxon>
    </lineage>
</organism>
<feature type="region of interest" description="Disordered" evidence="1">
    <location>
        <begin position="111"/>
        <end position="130"/>
    </location>
</feature>
<protein>
    <submittedName>
        <fullName evidence="2">Uncharacterized protein</fullName>
    </submittedName>
</protein>
<comment type="caution">
    <text evidence="2">The sequence shown here is derived from an EMBL/GenBank/DDBJ whole genome shotgun (WGS) entry which is preliminary data.</text>
</comment>
<dbReference type="EMBL" id="AHCJ01000050">
    <property type="protein sequence ID" value="EOQ59829.1"/>
    <property type="molecule type" value="Genomic_DNA"/>
</dbReference>
<proteinExistence type="predicted"/>
<accession>A0ABC9SUQ5</accession>
<gene>
    <name evidence="2" type="ORF">IAY_04058</name>
</gene>
<name>A0ABC9SUQ5_BACCE</name>
<dbReference type="AlphaFoldDB" id="A0ABC9SUQ5"/>
<sequence length="138" mass="15907">MDKKNTDKTLVKTDFHIPESADISKIKEIDLMIEAKITFPELISQSPADVKTVPEYIKHLIIEETGADPYLRIRLKGKWVQGSTPEGNIEQELVYVKVPYGHEEKEIEAELKKQNSKNKEQKENLKDNDDGYIQLKLL</sequence>
<reference evidence="2 3" key="1">
    <citation type="submission" date="2013-01" db="EMBL/GenBank/DDBJ databases">
        <title>The Genome Sequence of Bacillus cereus TIAC219.</title>
        <authorList>
            <consortium name="The Broad Institute Genome Sequencing Platform"/>
            <consortium name="The Broad Institute Genome Sequencing Center for Infectious Disease"/>
            <person name="Feldgarden M."/>
            <person name="Van der Auwera G.A."/>
            <person name="Mahillon J."/>
            <person name="Duprez V."/>
            <person name="Timmery S."/>
            <person name="Mattelet C."/>
            <person name="Dierick K."/>
            <person name="Sun M."/>
            <person name="Yu Z."/>
            <person name="Zhu L."/>
            <person name="Hu X."/>
            <person name="Shank E.B."/>
            <person name="Swiecicka I."/>
            <person name="Hansen B.M."/>
            <person name="Andrup L."/>
            <person name="Walker B."/>
            <person name="Young S.K."/>
            <person name="Zeng Q."/>
            <person name="Gargeya S."/>
            <person name="Fitzgerald M."/>
            <person name="Haas B."/>
            <person name="Abouelleil A."/>
            <person name="Alvarado L."/>
            <person name="Arachchi H.M."/>
            <person name="Berlin A.M."/>
            <person name="Chapman S.B."/>
            <person name="Dewar J."/>
            <person name="Goldberg J."/>
            <person name="Griggs A."/>
            <person name="Gujja S."/>
            <person name="Hansen M."/>
            <person name="Howarth C."/>
            <person name="Imamovic A."/>
            <person name="Larimer J."/>
            <person name="McCowan C."/>
            <person name="Murphy C."/>
            <person name="Neiman D."/>
            <person name="Pearson M."/>
            <person name="Priest M."/>
            <person name="Roberts A."/>
            <person name="Saif S."/>
            <person name="Shea T."/>
            <person name="Sisk P."/>
            <person name="Sykes S."/>
            <person name="Wortman J."/>
            <person name="Nusbaum C."/>
            <person name="Birren B."/>
        </authorList>
    </citation>
    <scope>NUCLEOTIDE SEQUENCE [LARGE SCALE GENOMIC DNA]</scope>
    <source>
        <strain evidence="2 3">TIAC219</strain>
    </source>
</reference>
<evidence type="ECO:0000256" key="1">
    <source>
        <dbReference type="SAM" id="MobiDB-lite"/>
    </source>
</evidence>
<evidence type="ECO:0000313" key="2">
    <source>
        <dbReference type="EMBL" id="EOQ59829.1"/>
    </source>
</evidence>
<dbReference type="Proteomes" id="UP000014060">
    <property type="component" value="Unassembled WGS sequence"/>
</dbReference>